<comment type="caution">
    <text evidence="2">The sequence shown here is derived from an EMBL/GenBank/DDBJ whole genome shotgun (WGS) entry which is preliminary data.</text>
</comment>
<dbReference type="EMBL" id="JAGKQM010000002">
    <property type="protein sequence ID" value="KAH0939514.1"/>
    <property type="molecule type" value="Genomic_DNA"/>
</dbReference>
<keyword evidence="3" id="KW-1185">Reference proteome</keyword>
<protein>
    <recommendedName>
        <fullName evidence="1">Plant disease resistance WDH domain-containing protein</fullName>
    </recommendedName>
</protein>
<evidence type="ECO:0000313" key="3">
    <source>
        <dbReference type="Proteomes" id="UP000824890"/>
    </source>
</evidence>
<evidence type="ECO:0000313" key="2">
    <source>
        <dbReference type="EMBL" id="KAH0939514.1"/>
    </source>
</evidence>
<accession>A0ABQ8ECW2</accession>
<feature type="domain" description="Plant disease resistance WDH" evidence="1">
    <location>
        <begin position="29"/>
        <end position="117"/>
    </location>
</feature>
<reference evidence="2 3" key="1">
    <citation type="submission" date="2021-05" db="EMBL/GenBank/DDBJ databases">
        <title>Genome Assembly of Synthetic Allotetraploid Brassica napus Reveals Homoeologous Exchanges between Subgenomes.</title>
        <authorList>
            <person name="Davis J.T."/>
        </authorList>
    </citation>
    <scope>NUCLEOTIDE SEQUENCE [LARGE SCALE GENOMIC DNA]</scope>
    <source>
        <strain evidence="3">cv. Da-Ae</strain>
        <tissue evidence="2">Seedling</tissue>
    </source>
</reference>
<sequence>MPLREMSCSCGREGSLLRRSVCLKNLFFIFDHADGPRSLATRMVVAGGWLAPRPVLASLLSLSAYKHPEKRRGLRRRLRRAIACGFAFSKSKRSGAEAAYMLLRFNIARTSSVKLGCTSLGNRRTDMGGLLLAVRFRQRSSDHSAEDNGAAVSYEAKLSYAGELLRVCTNALEAADQALVMPVGEVSRQVSLLETGSDKRTAKPLLWKELALTRAIVLETRSKLMLCGGQFSVADDLI</sequence>
<dbReference type="InterPro" id="IPR058874">
    <property type="entry name" value="WHD_plant"/>
</dbReference>
<proteinExistence type="predicted"/>
<organism evidence="2 3">
    <name type="scientific">Brassica napus</name>
    <name type="common">Rape</name>
    <dbReference type="NCBI Taxonomy" id="3708"/>
    <lineage>
        <taxon>Eukaryota</taxon>
        <taxon>Viridiplantae</taxon>
        <taxon>Streptophyta</taxon>
        <taxon>Embryophyta</taxon>
        <taxon>Tracheophyta</taxon>
        <taxon>Spermatophyta</taxon>
        <taxon>Magnoliopsida</taxon>
        <taxon>eudicotyledons</taxon>
        <taxon>Gunneridae</taxon>
        <taxon>Pentapetalae</taxon>
        <taxon>rosids</taxon>
        <taxon>malvids</taxon>
        <taxon>Brassicales</taxon>
        <taxon>Brassicaceae</taxon>
        <taxon>Brassiceae</taxon>
        <taxon>Brassica</taxon>
    </lineage>
</organism>
<gene>
    <name evidence="2" type="ORF">HID58_006975</name>
</gene>
<dbReference type="Proteomes" id="UP000824890">
    <property type="component" value="Unassembled WGS sequence"/>
</dbReference>
<name>A0ABQ8ECW2_BRANA</name>
<dbReference type="Pfam" id="PF25895">
    <property type="entry name" value="WHD_plant_disease"/>
    <property type="match status" value="1"/>
</dbReference>
<evidence type="ECO:0000259" key="1">
    <source>
        <dbReference type="Pfam" id="PF25895"/>
    </source>
</evidence>